<dbReference type="InterPro" id="IPR027417">
    <property type="entry name" value="P-loop_NTPase"/>
</dbReference>
<dbReference type="Gene3D" id="3.30.70.870">
    <property type="entry name" value="Elongation Factor G (Translational Gtpase), domain 3"/>
    <property type="match status" value="1"/>
</dbReference>
<dbReference type="InterPro" id="IPR041095">
    <property type="entry name" value="EFG_II"/>
</dbReference>
<reference evidence="17 18" key="1">
    <citation type="journal article" date="2016" name="Sci. Rep.">
        <title>Draft genome sequencing and secretome analysis of fungal phytopathogen Ascochyta rabiei provides insight into the necrotrophic effector repertoire.</title>
        <authorList>
            <person name="Verma S."/>
            <person name="Gazara R.K."/>
            <person name="Nizam S."/>
            <person name="Parween S."/>
            <person name="Chattopadhyay D."/>
            <person name="Verma P.K."/>
        </authorList>
    </citation>
    <scope>NUCLEOTIDE SEQUENCE [LARGE SCALE GENOMIC DNA]</scope>
    <source>
        <strain evidence="17 18">ArDII</strain>
    </source>
</reference>
<feature type="domain" description="C3H1-type" evidence="15">
    <location>
        <begin position="1132"/>
        <end position="1160"/>
    </location>
</feature>
<keyword evidence="3" id="KW-0963">Cytoplasm</keyword>
<comment type="subcellular location">
    <subcellularLocation>
        <location evidence="1">Cytoplasm</location>
    </subcellularLocation>
</comment>
<dbReference type="SUPFAM" id="SSF50447">
    <property type="entry name" value="Translation proteins"/>
    <property type="match status" value="1"/>
</dbReference>
<comment type="caution">
    <text evidence="17">The sequence shown here is derived from an EMBL/GenBank/DDBJ whole genome shotgun (WGS) entry which is preliminary data.</text>
</comment>
<evidence type="ECO:0000259" key="14">
    <source>
        <dbReference type="PROSITE" id="PS50102"/>
    </source>
</evidence>
<dbReference type="PANTHER" id="PTHR42908:SF10">
    <property type="entry name" value="EUKARYOTIC TRANSLATION ELONGATION FACTOR 2"/>
    <property type="match status" value="1"/>
</dbReference>
<dbReference type="Pfam" id="PF00679">
    <property type="entry name" value="EFG_C"/>
    <property type="match status" value="1"/>
</dbReference>
<dbReference type="GO" id="GO:0003723">
    <property type="term" value="F:RNA binding"/>
    <property type="evidence" value="ECO:0007669"/>
    <property type="project" value="UniProtKB-UniRule"/>
</dbReference>
<dbReference type="InterPro" id="IPR031157">
    <property type="entry name" value="G_TR_CS"/>
</dbReference>
<feature type="region of interest" description="Disordered" evidence="13">
    <location>
        <begin position="953"/>
        <end position="1082"/>
    </location>
</feature>
<gene>
    <name evidence="17" type="ORF">ST47_g3157</name>
</gene>
<dbReference type="PROSITE" id="PS51722">
    <property type="entry name" value="G_TR_2"/>
    <property type="match status" value="1"/>
</dbReference>
<feature type="region of interest" description="Disordered" evidence="13">
    <location>
        <begin position="1168"/>
        <end position="1204"/>
    </location>
</feature>
<feature type="region of interest" description="Disordered" evidence="13">
    <location>
        <begin position="1283"/>
        <end position="1310"/>
    </location>
</feature>
<keyword evidence="12" id="KW-0175">Coiled coil</keyword>
<dbReference type="SMART" id="SM00360">
    <property type="entry name" value="RRM"/>
    <property type="match status" value="1"/>
</dbReference>
<dbReference type="InterPro" id="IPR014721">
    <property type="entry name" value="Ribsml_uS5_D2-typ_fold_subgr"/>
</dbReference>
<dbReference type="Gene3D" id="3.30.70.330">
    <property type="match status" value="1"/>
</dbReference>
<dbReference type="Pfam" id="PF14492">
    <property type="entry name" value="EFG_III"/>
    <property type="match status" value="1"/>
</dbReference>
<evidence type="ECO:0000313" key="17">
    <source>
        <dbReference type="EMBL" id="KZM25679.1"/>
    </source>
</evidence>
<dbReference type="PROSITE" id="PS00301">
    <property type="entry name" value="G_TR_1"/>
    <property type="match status" value="1"/>
</dbReference>
<dbReference type="InterPro" id="IPR004161">
    <property type="entry name" value="EFTu-like_2"/>
</dbReference>
<evidence type="ECO:0000256" key="13">
    <source>
        <dbReference type="SAM" id="MobiDB-lite"/>
    </source>
</evidence>
<dbReference type="NCBIfam" id="TIGR00231">
    <property type="entry name" value="small_GTP"/>
    <property type="match status" value="1"/>
</dbReference>
<dbReference type="SUPFAM" id="SSF54928">
    <property type="entry name" value="RNA-binding domain, RBD"/>
    <property type="match status" value="1"/>
</dbReference>
<keyword evidence="11" id="KW-0863">Zinc-finger</keyword>
<dbReference type="Pfam" id="PF01480">
    <property type="entry name" value="PWI"/>
    <property type="match status" value="1"/>
</dbReference>
<feature type="compositionally biased region" description="Low complexity" evidence="13">
    <location>
        <begin position="1543"/>
        <end position="1552"/>
    </location>
</feature>
<dbReference type="InterPro" id="IPR000504">
    <property type="entry name" value="RRM_dom"/>
</dbReference>
<keyword evidence="7" id="KW-0342">GTP-binding</keyword>
<feature type="compositionally biased region" description="Acidic residues" evidence="13">
    <location>
        <begin position="1586"/>
        <end position="1598"/>
    </location>
</feature>
<evidence type="ECO:0000256" key="8">
    <source>
        <dbReference type="ARBA" id="ARBA00024731"/>
    </source>
</evidence>
<dbReference type="FunFam" id="2.40.30.10:FF:000010">
    <property type="entry name" value="Translation elongation factor 2"/>
    <property type="match status" value="1"/>
</dbReference>
<evidence type="ECO:0000256" key="1">
    <source>
        <dbReference type="ARBA" id="ARBA00004496"/>
    </source>
</evidence>
<feature type="region of interest" description="Disordered" evidence="13">
    <location>
        <begin position="1391"/>
        <end position="1411"/>
    </location>
</feature>
<dbReference type="GO" id="GO:0005525">
    <property type="term" value="F:GTP binding"/>
    <property type="evidence" value="ECO:0007669"/>
    <property type="project" value="UniProtKB-KW"/>
</dbReference>
<dbReference type="InterPro" id="IPR000640">
    <property type="entry name" value="EFG_V-like"/>
</dbReference>
<dbReference type="Pfam" id="PF03144">
    <property type="entry name" value="GTP_EFTU_D2"/>
    <property type="match status" value="1"/>
</dbReference>
<evidence type="ECO:0000256" key="9">
    <source>
        <dbReference type="ARBA" id="ARBA00043866"/>
    </source>
</evidence>
<dbReference type="PRINTS" id="PR00315">
    <property type="entry name" value="ELONGATNFCT"/>
</dbReference>
<feature type="compositionally biased region" description="Basic residues" evidence="13">
    <location>
        <begin position="1180"/>
        <end position="1190"/>
    </location>
</feature>
<feature type="compositionally biased region" description="Low complexity" evidence="13">
    <location>
        <begin position="1073"/>
        <end position="1082"/>
    </location>
</feature>
<dbReference type="InterPro" id="IPR002483">
    <property type="entry name" value="PWI_dom"/>
</dbReference>
<dbReference type="CDD" id="cd03700">
    <property type="entry name" value="EF2_snRNP_like_II"/>
    <property type="match status" value="1"/>
</dbReference>
<feature type="compositionally biased region" description="Acidic residues" evidence="13">
    <location>
        <begin position="1294"/>
        <end position="1310"/>
    </location>
</feature>
<keyword evidence="4" id="KW-0547">Nucleotide-binding</keyword>
<dbReference type="GO" id="GO:0008270">
    <property type="term" value="F:zinc ion binding"/>
    <property type="evidence" value="ECO:0007669"/>
    <property type="project" value="UniProtKB-KW"/>
</dbReference>
<dbReference type="STRING" id="5454.A0A163IAZ7"/>
<evidence type="ECO:0000256" key="5">
    <source>
        <dbReference type="ARBA" id="ARBA00022768"/>
    </source>
</evidence>
<comment type="function">
    <text evidence="9">May be involved in the turnover of nuclear polyadenylated (pA+) RNA.</text>
</comment>
<dbReference type="CDD" id="cd04096">
    <property type="entry name" value="eEF2_snRNP_like_C"/>
    <property type="match status" value="1"/>
</dbReference>
<dbReference type="FunFam" id="3.30.70.870:FF:000002">
    <property type="entry name" value="Translation elongation factor 2"/>
    <property type="match status" value="1"/>
</dbReference>
<accession>A0A163IAZ7</accession>
<dbReference type="InterPro" id="IPR035979">
    <property type="entry name" value="RBD_domain_sf"/>
</dbReference>
<evidence type="ECO:0000259" key="15">
    <source>
        <dbReference type="PROSITE" id="PS50103"/>
    </source>
</evidence>
<dbReference type="Gene3D" id="2.40.30.10">
    <property type="entry name" value="Translation factors"/>
    <property type="match status" value="1"/>
</dbReference>
<organism evidence="17 18">
    <name type="scientific">Didymella rabiei</name>
    <name type="common">Chickpea ascochyta blight fungus</name>
    <name type="synonym">Mycosphaerella rabiei</name>
    <dbReference type="NCBI Taxonomy" id="5454"/>
    <lineage>
        <taxon>Eukaryota</taxon>
        <taxon>Fungi</taxon>
        <taxon>Dikarya</taxon>
        <taxon>Ascomycota</taxon>
        <taxon>Pezizomycotina</taxon>
        <taxon>Dothideomycetes</taxon>
        <taxon>Pleosporomycetidae</taxon>
        <taxon>Pleosporales</taxon>
        <taxon>Pleosporineae</taxon>
        <taxon>Didymellaceae</taxon>
        <taxon>Ascochyta</taxon>
    </lineage>
</organism>
<evidence type="ECO:0000256" key="2">
    <source>
        <dbReference type="ARBA" id="ARBA00017891"/>
    </source>
</evidence>
<dbReference type="InterPro" id="IPR005517">
    <property type="entry name" value="Transl_elong_EFG/EF2_IV"/>
</dbReference>
<dbReference type="Pfam" id="PF03764">
    <property type="entry name" value="EFG_IV"/>
    <property type="match status" value="1"/>
</dbReference>
<evidence type="ECO:0000313" key="18">
    <source>
        <dbReference type="Proteomes" id="UP000076837"/>
    </source>
</evidence>
<dbReference type="SUPFAM" id="SSF54211">
    <property type="entry name" value="Ribosomal protein S5 domain 2-like"/>
    <property type="match status" value="1"/>
</dbReference>
<dbReference type="Gene3D" id="3.30.230.10">
    <property type="match status" value="1"/>
</dbReference>
<keyword evidence="6" id="KW-0648">Protein biosynthesis</keyword>
<evidence type="ECO:0000256" key="7">
    <source>
        <dbReference type="ARBA" id="ARBA00023134"/>
    </source>
</evidence>
<dbReference type="SMART" id="SM00889">
    <property type="entry name" value="EFG_IV"/>
    <property type="match status" value="1"/>
</dbReference>
<dbReference type="InterPro" id="IPR000795">
    <property type="entry name" value="T_Tr_GTP-bd_dom"/>
</dbReference>
<feature type="zinc finger region" description="C3H1-type" evidence="11">
    <location>
        <begin position="1132"/>
        <end position="1160"/>
    </location>
</feature>
<dbReference type="InterPro" id="IPR009000">
    <property type="entry name" value="Transl_B-barrel_sf"/>
</dbReference>
<evidence type="ECO:0000256" key="6">
    <source>
        <dbReference type="ARBA" id="ARBA00022917"/>
    </source>
</evidence>
<evidence type="ECO:0000256" key="11">
    <source>
        <dbReference type="PROSITE-ProRule" id="PRU00723"/>
    </source>
</evidence>
<dbReference type="CDD" id="cd12257">
    <property type="entry name" value="RRM1_RBM26_like"/>
    <property type="match status" value="1"/>
</dbReference>
<dbReference type="EMBL" id="JYNV01000122">
    <property type="protein sequence ID" value="KZM25679.1"/>
    <property type="molecule type" value="Genomic_DNA"/>
</dbReference>
<dbReference type="Gene3D" id="3.30.70.240">
    <property type="match status" value="1"/>
</dbReference>
<sequence length="1598" mass="176196">MVNFTTEEIRGLMDNPANIRNMSVIAHVDHGKSTLTDSLVQRAGIISAANAGSARFTDTRADEQERGVTIKSTAISLFAQLQDADDLKDIPTKTEKNEFLINLIDSPGHVDFSSEVTAALRVTDGALVVVDTIEGVCVQTETVLRQALGERIKPVVIINKVDRALLELQVSKEDLYQNFSRVIESVNVVIATYFDKSLGDVQVYPEKGTIAFGSGLHGWAFTIRQFASRYAKKFGVDKNKMMERLWGDSYFNPKTKKWTKVGTHDGQPLERAFNQFILDPIFRIFNAVMNFKTDEIPTLLEKLEIKLTSDEKDLEGKQLLKVVMRKFLPAADALLEMMILHLPSPATAQKYRMETLYEGPHDDVNAIGIRDCDPKGPLMLYVSKMVPTSDKGRFYAFGRVFSGTVRSGLKVRIQGPNYVPGKKEDLFIKAIQRTILMMGRFVEPIDDVPAGNILGLVGVDQFLLKSGTLTTNETAHNLKVMKFSVSPVVQRSVEVKNAQDLPKLVEGLKRLSKSDPCVLTYISDSGEHVVAGAGELHLEICLKDLEEDHAGVPLRVSDPVVQYRETVAGTSSMTALSKSPNKHNRLYVTAQPLDEEVSLAIEAGKIGPRDDFKARARILADEHGWDVTDARKIWCFGPDTTGANLLVDQTKAVQYLNEIKDSVVSGFQWATKEGPVAEEPMRSVRFNIMDVTLHADAIHRGGGQIIPTARRVLYAATLLAQPALQEPVYLVEIQVPEQAMGGIYGVLTRRRGHVFEENQRVGTPLFNIKAYLPVNESFGFTADLRSNTAGQAFPQLVFDHWQVLQGGSPLDNTTLPGKIVADMRKRKGIKIEVPDVNNYYDKFTVHFAQPRPTTEAEDADLRRRHGNRHATMLLQEEDSEAFKRWVLPKLETISDADAEVLADYVLALVTAKDTDANIRRNCLESLSDFLQHNTAAFVDEVIDTLKDRAYAPRANADASPPSPAPIPSIVGPSTSEHLAHPSHASNTAPLHAPRGPAASRVSHGKHRLPDRPAGASPAASAQHERPRKRKQHERDTSQSRDGLDLHSSRHTGNDRPAKQATRRGKNGRAGGLNAQAPAFAPMPNMPPFSPAFGHVPPFDPGNPMAFLAMAAALGINLPGMPPMPVFNAQGADTSNVRCADYDTKGFCAAGTVCPYQHGLEYDPDHPAQGVNGGHSNQYGHARRDRGHSGRSRAAFSLPGPTHDRTNTTIVVEQIPEDNFSEDHVRRFFGKFGTLLDVQMQAYKRLAVVKYETHDAARAAYNSPKAIFDNRFVKVYWHRSDADRDPYNRSASGADSEEAGYGDTETLDPEEIERRQAEAQRIFEERRRKAEEAEAKAEEIDRKLQETNAEILRVRRELAKASGNANGELEEDFSQDLATLQAEAENLFAQQDAATEPWRGSSRGGTYRGSYRGSYRGRGQAFAPRGRGRGAYRGRGAHGAAFGGARMGVKRLDNRPRRIAVKAVEPGSRKDEALRQHLFNVPDIVSTDQHPEQPHTLILTFAERYQADSFIDTAHQIPDVGKLDMEWVSNDALGGIKTADADADANTNTNTNAEPDALNSDAESAATVDGPDKRTVAAEDPVGAPDADMDVAEDEDQWL</sequence>
<evidence type="ECO:0000256" key="10">
    <source>
        <dbReference type="PROSITE-ProRule" id="PRU00176"/>
    </source>
</evidence>
<dbReference type="InterPro" id="IPR012677">
    <property type="entry name" value="Nucleotide-bd_a/b_plait_sf"/>
</dbReference>
<feature type="domain" description="RRM" evidence="14">
    <location>
        <begin position="1207"/>
        <end position="1279"/>
    </location>
</feature>
<dbReference type="CDD" id="cd16261">
    <property type="entry name" value="EF2_snRNP_III"/>
    <property type="match status" value="1"/>
</dbReference>
<feature type="coiled-coil region" evidence="12">
    <location>
        <begin position="1313"/>
        <end position="1389"/>
    </location>
</feature>
<comment type="function">
    <text evidence="8">Catalyzes the GTP-dependent ribosomal translocation step during translation elongation. During this step, the ribosome changes from the pre-translocational (PRE) to the post-translocational (POST) state as the newly formed A-site-bound peptidyl-tRNA and P-site-bound deacylated tRNA move to the P and E sites, respectively. Catalyzes the coordinated movement of the two tRNA molecules, the mRNA and conformational changes in the ribosome.</text>
</comment>
<dbReference type="PANTHER" id="PTHR42908">
    <property type="entry name" value="TRANSLATION ELONGATION FACTOR-RELATED"/>
    <property type="match status" value="1"/>
</dbReference>
<dbReference type="SMART" id="SM00838">
    <property type="entry name" value="EFG_C"/>
    <property type="match status" value="1"/>
</dbReference>
<evidence type="ECO:0000259" key="16">
    <source>
        <dbReference type="PROSITE" id="PS51722"/>
    </source>
</evidence>
<dbReference type="FunFam" id="3.40.50.300:FF:000058">
    <property type="entry name" value="Translation elongation factor 2"/>
    <property type="match status" value="1"/>
</dbReference>
<dbReference type="GO" id="GO:0003746">
    <property type="term" value="F:translation elongation factor activity"/>
    <property type="evidence" value="ECO:0007669"/>
    <property type="project" value="UniProtKB-KW"/>
</dbReference>
<dbReference type="InterPro" id="IPR035647">
    <property type="entry name" value="EFG_III/V"/>
</dbReference>
<keyword evidence="11" id="KW-0479">Metal-binding</keyword>
<name>A0A163IAZ7_DIDRA</name>
<keyword evidence="5" id="KW-0251">Elongation factor</keyword>
<dbReference type="FunFam" id="3.30.230.10:FF:000006">
    <property type="entry name" value="Translation elongation factor 2"/>
    <property type="match status" value="1"/>
</dbReference>
<dbReference type="CDD" id="cd01681">
    <property type="entry name" value="aeEF2_snRNP_like_IV"/>
    <property type="match status" value="1"/>
</dbReference>
<proteinExistence type="predicted"/>
<dbReference type="GO" id="GO:0043022">
    <property type="term" value="F:ribosome binding"/>
    <property type="evidence" value="ECO:0007669"/>
    <property type="project" value="TreeGrafter"/>
</dbReference>
<dbReference type="FunFam" id="3.30.70.240:FF:000003">
    <property type="entry name" value="Translation elongation factor 2"/>
    <property type="match status" value="1"/>
</dbReference>
<keyword evidence="11" id="KW-0862">Zinc</keyword>
<feature type="region of interest" description="Disordered" evidence="13">
    <location>
        <begin position="1541"/>
        <end position="1598"/>
    </location>
</feature>
<dbReference type="CDD" id="cd01885">
    <property type="entry name" value="EF2"/>
    <property type="match status" value="1"/>
</dbReference>
<dbReference type="GO" id="GO:1990904">
    <property type="term" value="C:ribonucleoprotein complex"/>
    <property type="evidence" value="ECO:0007669"/>
    <property type="project" value="TreeGrafter"/>
</dbReference>
<dbReference type="Gene3D" id="1.20.1390.10">
    <property type="entry name" value="PWI domain"/>
    <property type="match status" value="1"/>
</dbReference>
<dbReference type="Pfam" id="PF00009">
    <property type="entry name" value="GTP_EFTU"/>
    <property type="match status" value="1"/>
</dbReference>
<dbReference type="InterPro" id="IPR005225">
    <property type="entry name" value="Small_GTP-bd"/>
</dbReference>
<dbReference type="SUPFAM" id="SSF54980">
    <property type="entry name" value="EF-G C-terminal domain-like"/>
    <property type="match status" value="2"/>
</dbReference>
<dbReference type="InterPro" id="IPR020568">
    <property type="entry name" value="Ribosomal_Su5_D2-typ_SF"/>
</dbReference>
<protein>
    <recommendedName>
        <fullName evidence="2">Elongation factor 2</fullName>
    </recommendedName>
</protein>
<dbReference type="GO" id="GO:0003924">
    <property type="term" value="F:GTPase activity"/>
    <property type="evidence" value="ECO:0007669"/>
    <property type="project" value="InterPro"/>
</dbReference>
<dbReference type="PROSITE" id="PS50102">
    <property type="entry name" value="RRM"/>
    <property type="match status" value="1"/>
</dbReference>
<evidence type="ECO:0000256" key="3">
    <source>
        <dbReference type="ARBA" id="ARBA00022490"/>
    </source>
</evidence>
<dbReference type="Proteomes" id="UP000076837">
    <property type="component" value="Unassembled WGS sequence"/>
</dbReference>
<dbReference type="Pfam" id="PF00076">
    <property type="entry name" value="RRM_1"/>
    <property type="match status" value="1"/>
</dbReference>
<keyword evidence="18" id="KW-1185">Reference proteome</keyword>
<evidence type="ECO:0000256" key="4">
    <source>
        <dbReference type="ARBA" id="ARBA00022741"/>
    </source>
</evidence>
<dbReference type="Gene3D" id="3.40.50.300">
    <property type="entry name" value="P-loop containing nucleotide triphosphate hydrolases"/>
    <property type="match status" value="1"/>
</dbReference>
<dbReference type="SUPFAM" id="SSF52540">
    <property type="entry name" value="P-loop containing nucleoside triphosphate hydrolases"/>
    <property type="match status" value="1"/>
</dbReference>
<feature type="compositionally biased region" description="Basic and acidic residues" evidence="13">
    <location>
        <begin position="1032"/>
        <end position="1057"/>
    </location>
</feature>
<feature type="domain" description="Tr-type G" evidence="16">
    <location>
        <begin position="17"/>
        <end position="254"/>
    </location>
</feature>
<keyword evidence="10" id="KW-0694">RNA-binding</keyword>
<dbReference type="GO" id="GO:0005829">
    <property type="term" value="C:cytosol"/>
    <property type="evidence" value="ECO:0007669"/>
    <property type="project" value="TreeGrafter"/>
</dbReference>
<dbReference type="InterPro" id="IPR000571">
    <property type="entry name" value="Znf_CCCH"/>
</dbReference>
<evidence type="ECO:0000256" key="12">
    <source>
        <dbReference type="SAM" id="Coils"/>
    </source>
</evidence>
<dbReference type="PROSITE" id="PS50103">
    <property type="entry name" value="ZF_C3H1"/>
    <property type="match status" value="1"/>
</dbReference>